<accession>A0ABR2MVJ7</accession>
<gene>
    <name evidence="2" type="ORF">KSP40_PGU004315</name>
</gene>
<evidence type="ECO:0000313" key="3">
    <source>
        <dbReference type="Proteomes" id="UP001412067"/>
    </source>
</evidence>
<name>A0ABR2MVJ7_9ASPA</name>
<evidence type="ECO:0000313" key="2">
    <source>
        <dbReference type="EMBL" id="KAK8967897.1"/>
    </source>
</evidence>
<evidence type="ECO:0000256" key="1">
    <source>
        <dbReference type="SAM" id="MobiDB-lite"/>
    </source>
</evidence>
<organism evidence="2 3">
    <name type="scientific">Platanthera guangdongensis</name>
    <dbReference type="NCBI Taxonomy" id="2320717"/>
    <lineage>
        <taxon>Eukaryota</taxon>
        <taxon>Viridiplantae</taxon>
        <taxon>Streptophyta</taxon>
        <taxon>Embryophyta</taxon>
        <taxon>Tracheophyta</taxon>
        <taxon>Spermatophyta</taxon>
        <taxon>Magnoliopsida</taxon>
        <taxon>Liliopsida</taxon>
        <taxon>Asparagales</taxon>
        <taxon>Orchidaceae</taxon>
        <taxon>Orchidoideae</taxon>
        <taxon>Orchideae</taxon>
        <taxon>Orchidinae</taxon>
        <taxon>Platanthera</taxon>
    </lineage>
</organism>
<keyword evidence="3" id="KW-1185">Reference proteome</keyword>
<feature type="region of interest" description="Disordered" evidence="1">
    <location>
        <begin position="48"/>
        <end position="68"/>
    </location>
</feature>
<reference evidence="2 3" key="1">
    <citation type="journal article" date="2022" name="Nat. Plants">
        <title>Genomes of leafy and leafless Platanthera orchids illuminate the evolution of mycoheterotrophy.</title>
        <authorList>
            <person name="Li M.H."/>
            <person name="Liu K.W."/>
            <person name="Li Z."/>
            <person name="Lu H.C."/>
            <person name="Ye Q.L."/>
            <person name="Zhang D."/>
            <person name="Wang J.Y."/>
            <person name="Li Y.F."/>
            <person name="Zhong Z.M."/>
            <person name="Liu X."/>
            <person name="Yu X."/>
            <person name="Liu D.K."/>
            <person name="Tu X.D."/>
            <person name="Liu B."/>
            <person name="Hao Y."/>
            <person name="Liao X.Y."/>
            <person name="Jiang Y.T."/>
            <person name="Sun W.H."/>
            <person name="Chen J."/>
            <person name="Chen Y.Q."/>
            <person name="Ai Y."/>
            <person name="Zhai J.W."/>
            <person name="Wu S.S."/>
            <person name="Zhou Z."/>
            <person name="Hsiao Y.Y."/>
            <person name="Wu W.L."/>
            <person name="Chen Y.Y."/>
            <person name="Lin Y.F."/>
            <person name="Hsu J.L."/>
            <person name="Li C.Y."/>
            <person name="Wang Z.W."/>
            <person name="Zhao X."/>
            <person name="Zhong W.Y."/>
            <person name="Ma X.K."/>
            <person name="Ma L."/>
            <person name="Huang J."/>
            <person name="Chen G.Z."/>
            <person name="Huang M.Z."/>
            <person name="Huang L."/>
            <person name="Peng D.H."/>
            <person name="Luo Y.B."/>
            <person name="Zou S.Q."/>
            <person name="Chen S.P."/>
            <person name="Lan S."/>
            <person name="Tsai W.C."/>
            <person name="Van de Peer Y."/>
            <person name="Liu Z.J."/>
        </authorList>
    </citation>
    <scope>NUCLEOTIDE SEQUENCE [LARGE SCALE GENOMIC DNA]</scope>
    <source>
        <strain evidence="2">Lor288</strain>
    </source>
</reference>
<proteinExistence type="predicted"/>
<dbReference type="Proteomes" id="UP001412067">
    <property type="component" value="Unassembled WGS sequence"/>
</dbReference>
<sequence>MATSGSDNEDAQIWGTRCMAGGGGGSISGAEQLMAAEQRHHREHGVVPSTFDDIPAATIPTLEHPAPA</sequence>
<comment type="caution">
    <text evidence="2">The sequence shown here is derived from an EMBL/GenBank/DDBJ whole genome shotgun (WGS) entry which is preliminary data.</text>
</comment>
<protein>
    <submittedName>
        <fullName evidence="2">Uncharacterized protein</fullName>
    </submittedName>
</protein>
<dbReference type="EMBL" id="JBBWWR010000004">
    <property type="protein sequence ID" value="KAK8967897.1"/>
    <property type="molecule type" value="Genomic_DNA"/>
</dbReference>